<feature type="compositionally biased region" description="Basic and acidic residues" evidence="1">
    <location>
        <begin position="40"/>
        <end position="66"/>
    </location>
</feature>
<evidence type="ECO:0000256" key="1">
    <source>
        <dbReference type="SAM" id="MobiDB-lite"/>
    </source>
</evidence>
<reference evidence="3" key="1">
    <citation type="journal article" date="2019" name="Int. J. Syst. Evol. Microbiol.">
        <title>The Global Catalogue of Microorganisms (GCM) 10K type strain sequencing project: providing services to taxonomists for standard genome sequencing and annotation.</title>
        <authorList>
            <consortium name="The Broad Institute Genomics Platform"/>
            <consortium name="The Broad Institute Genome Sequencing Center for Infectious Disease"/>
            <person name="Wu L."/>
            <person name="Ma J."/>
        </authorList>
    </citation>
    <scope>NUCLEOTIDE SEQUENCE [LARGE SCALE GENOMIC DNA]</scope>
    <source>
        <strain evidence="3">KCTC 42498</strain>
    </source>
</reference>
<organism evidence="2 3">
    <name type="scientific">Pontibacter locisalis</name>
    <dbReference type="NCBI Taxonomy" id="1719035"/>
    <lineage>
        <taxon>Bacteria</taxon>
        <taxon>Pseudomonadati</taxon>
        <taxon>Bacteroidota</taxon>
        <taxon>Cytophagia</taxon>
        <taxon>Cytophagales</taxon>
        <taxon>Hymenobacteraceae</taxon>
        <taxon>Pontibacter</taxon>
    </lineage>
</organism>
<name>A0ABW5IGZ3_9BACT</name>
<keyword evidence="3" id="KW-1185">Reference proteome</keyword>
<comment type="caution">
    <text evidence="2">The sequence shown here is derived from an EMBL/GenBank/DDBJ whole genome shotgun (WGS) entry which is preliminary data.</text>
</comment>
<evidence type="ECO:0000313" key="3">
    <source>
        <dbReference type="Proteomes" id="UP001597544"/>
    </source>
</evidence>
<evidence type="ECO:0000313" key="2">
    <source>
        <dbReference type="EMBL" id="MFD2512262.1"/>
    </source>
</evidence>
<feature type="compositionally biased region" description="Basic and acidic residues" evidence="1">
    <location>
        <begin position="1"/>
        <end position="32"/>
    </location>
</feature>
<protein>
    <submittedName>
        <fullName evidence="2">Uncharacterized protein</fullName>
    </submittedName>
</protein>
<gene>
    <name evidence="2" type="ORF">ACFSRY_00170</name>
</gene>
<feature type="compositionally biased region" description="Low complexity" evidence="1">
    <location>
        <begin position="142"/>
        <end position="152"/>
    </location>
</feature>
<feature type="compositionally biased region" description="Low complexity" evidence="1">
    <location>
        <begin position="199"/>
        <end position="210"/>
    </location>
</feature>
<dbReference type="Proteomes" id="UP001597544">
    <property type="component" value="Unassembled WGS sequence"/>
</dbReference>
<dbReference type="RefSeq" id="WP_377502009.1">
    <property type="nucleotide sequence ID" value="NZ_JBHULU010000001.1"/>
</dbReference>
<feature type="compositionally biased region" description="Basic and acidic residues" evidence="1">
    <location>
        <begin position="163"/>
        <end position="175"/>
    </location>
</feature>
<feature type="compositionally biased region" description="Basic and acidic residues" evidence="1">
    <location>
        <begin position="131"/>
        <end position="141"/>
    </location>
</feature>
<sequence>MDRRDRDHYDRNDYGLDYSRYEGYSKDDEHYHSARNLTNKFERDYQRERGYGDEYSDRGRREHTYHEGNMGGAYEQYRRDEGGFRDPDKHQWDRYDRDRNYSHDYDRERDYSSNYDRDRNSNYRSNQDMNWGDRDNDRYRNQEQQGNRRQGYLTSYYDGTFGSRRDLDSDSRRGSMNDQSSYYSGSGVGYGKSRYNDRSYSGGTSYSGNYGRDRDKTYSRDSRHEDNWYSSGNRRDELNRYY</sequence>
<feature type="compositionally biased region" description="Basic and acidic residues" evidence="1">
    <location>
        <begin position="76"/>
        <end position="121"/>
    </location>
</feature>
<feature type="compositionally biased region" description="Basic and acidic residues" evidence="1">
    <location>
        <begin position="211"/>
        <end position="232"/>
    </location>
</feature>
<dbReference type="EMBL" id="JBHULU010000001">
    <property type="protein sequence ID" value="MFD2512262.1"/>
    <property type="molecule type" value="Genomic_DNA"/>
</dbReference>
<accession>A0ABW5IGZ3</accession>
<proteinExistence type="predicted"/>
<feature type="region of interest" description="Disordered" evidence="1">
    <location>
        <begin position="1"/>
        <end position="232"/>
    </location>
</feature>